<dbReference type="SUPFAM" id="SSF117281">
    <property type="entry name" value="Kelch motif"/>
    <property type="match status" value="1"/>
</dbReference>
<reference evidence="2 3" key="1">
    <citation type="submission" date="2024-09" db="EMBL/GenBank/DDBJ databases">
        <title>Chromosome-scale assembly of Riccia fluitans.</title>
        <authorList>
            <person name="Paukszto L."/>
            <person name="Sawicki J."/>
            <person name="Karawczyk K."/>
            <person name="Piernik-Szablinska J."/>
            <person name="Szczecinska M."/>
            <person name="Mazdziarz M."/>
        </authorList>
    </citation>
    <scope>NUCLEOTIDE SEQUENCE [LARGE SCALE GENOMIC DNA]</scope>
    <source>
        <strain evidence="2">Rf_01</strain>
        <tissue evidence="2">Aerial parts of the thallus</tissue>
    </source>
</reference>
<dbReference type="EMBL" id="JBHFFA010000008">
    <property type="protein sequence ID" value="KAL2610237.1"/>
    <property type="molecule type" value="Genomic_DNA"/>
</dbReference>
<comment type="caution">
    <text evidence="2">The sequence shown here is derived from an EMBL/GenBank/DDBJ whole genome shotgun (WGS) entry which is preliminary data.</text>
</comment>
<dbReference type="PANTHER" id="PTHR31672">
    <property type="entry name" value="BNACNNG10540D PROTEIN"/>
    <property type="match status" value="1"/>
</dbReference>
<feature type="domain" description="F-box" evidence="1">
    <location>
        <begin position="23"/>
        <end position="74"/>
    </location>
</feature>
<dbReference type="InterPro" id="IPR001810">
    <property type="entry name" value="F-box_dom"/>
</dbReference>
<organism evidence="2 3">
    <name type="scientific">Riccia fluitans</name>
    <dbReference type="NCBI Taxonomy" id="41844"/>
    <lineage>
        <taxon>Eukaryota</taxon>
        <taxon>Viridiplantae</taxon>
        <taxon>Streptophyta</taxon>
        <taxon>Embryophyta</taxon>
        <taxon>Marchantiophyta</taxon>
        <taxon>Marchantiopsida</taxon>
        <taxon>Marchantiidae</taxon>
        <taxon>Marchantiales</taxon>
        <taxon>Ricciaceae</taxon>
        <taxon>Riccia</taxon>
    </lineage>
</organism>
<name>A0ABD1XMQ1_9MARC</name>
<keyword evidence="3" id="KW-1185">Reference proteome</keyword>
<gene>
    <name evidence="2" type="ORF">R1flu_028810</name>
</gene>
<evidence type="ECO:0000313" key="2">
    <source>
        <dbReference type="EMBL" id="KAL2610237.1"/>
    </source>
</evidence>
<protein>
    <recommendedName>
        <fullName evidence="1">F-box domain-containing protein</fullName>
    </recommendedName>
</protein>
<dbReference type="InterPro" id="IPR036047">
    <property type="entry name" value="F-box-like_dom_sf"/>
</dbReference>
<accession>A0ABD1XMQ1</accession>
<sequence length="392" mass="44364">MWSISRCFGTRACFSPINRAEDEEDPVQLPPELVEKIIAAVPYPHVLKARQLSREWRSKFSRVVNQVSDSWPEVFPAYYCKRRSRVEGYDVTHRCVKRLGRKKIKTGGLDALVTCFGTLLVAVDLIPGSTLPIAVLLNLLTRRGSIVFCPNTPVPLDGDCVVYLSPMLVPDGADHYELVVWFSVLGIRDDFCKVTVINVYSSRTDSWKEVGFEDELGGSQSGAYMDGSLYCIPDVLSKVQPVIVRFDTQSGIRSVITQVLHEDGVFGEWVHHAVVRCGSSILAVMFEINRRNESFHVKVMRLNTESFQLVELSRILLPYVDDMVDVNVNVFEYTVASSSKCIYILDEMTPHLVIKYDVNANKWYNLGPVPEKFTKQRNLFAFEPGLNPFLEP</sequence>
<dbReference type="Proteomes" id="UP001605036">
    <property type="component" value="Unassembled WGS sequence"/>
</dbReference>
<evidence type="ECO:0000313" key="3">
    <source>
        <dbReference type="Proteomes" id="UP001605036"/>
    </source>
</evidence>
<dbReference type="SUPFAM" id="SSF81383">
    <property type="entry name" value="F-box domain"/>
    <property type="match status" value="1"/>
</dbReference>
<dbReference type="Pfam" id="PF00646">
    <property type="entry name" value="F-box"/>
    <property type="match status" value="1"/>
</dbReference>
<dbReference type="PROSITE" id="PS50181">
    <property type="entry name" value="FBOX"/>
    <property type="match status" value="1"/>
</dbReference>
<dbReference type="InterPro" id="IPR015915">
    <property type="entry name" value="Kelch-typ_b-propeller"/>
</dbReference>
<proteinExistence type="predicted"/>
<dbReference type="PANTHER" id="PTHR31672:SF2">
    <property type="entry name" value="F-BOX DOMAIN-CONTAINING PROTEIN"/>
    <property type="match status" value="1"/>
</dbReference>
<dbReference type="AlphaFoldDB" id="A0ABD1XMQ1"/>
<evidence type="ECO:0000259" key="1">
    <source>
        <dbReference type="PROSITE" id="PS50181"/>
    </source>
</evidence>
<dbReference type="InterPro" id="IPR050796">
    <property type="entry name" value="SCF_F-box_component"/>
</dbReference>